<protein>
    <submittedName>
        <fullName evidence="1">Uncharacterized protein</fullName>
    </submittedName>
</protein>
<proteinExistence type="predicted"/>
<sequence length="75" mass="8454">MEVWIEILPGFSINKKDFKILCKIKPAIPDINKIFELSGKKRFHLESVLVSVVNENCGCKNPANIPGMINSTIRI</sequence>
<evidence type="ECO:0000313" key="2">
    <source>
        <dbReference type="Proteomes" id="UP000012092"/>
    </source>
</evidence>
<dbReference type="Proteomes" id="UP000012092">
    <property type="component" value="Unassembled WGS sequence"/>
</dbReference>
<evidence type="ECO:0000313" key="1">
    <source>
        <dbReference type="EMBL" id="EMO06029.1"/>
    </source>
</evidence>
<dbReference type="AlphaFoldDB" id="M6RNA2"/>
<comment type="caution">
    <text evidence="1">The sequence shown here is derived from an EMBL/GenBank/DDBJ whole genome shotgun (WGS) entry which is preliminary data.</text>
</comment>
<name>M6RNA2_LEPIR</name>
<reference evidence="1 2" key="1">
    <citation type="submission" date="2013-01" db="EMBL/GenBank/DDBJ databases">
        <authorList>
            <person name="Harkins D.M."/>
            <person name="Durkin A.S."/>
            <person name="Brinkac L.M."/>
            <person name="Haft D.H."/>
            <person name="Selengut J.D."/>
            <person name="Sanka R."/>
            <person name="DePew J."/>
            <person name="Purushe J."/>
            <person name="Picardeau M."/>
            <person name="Werts C."/>
            <person name="Goarant C."/>
            <person name="Vinetz J.M."/>
            <person name="Sutton G.G."/>
            <person name="Nierman W.C."/>
            <person name="Fouts D.E."/>
        </authorList>
    </citation>
    <scope>NUCLEOTIDE SEQUENCE [LARGE SCALE GENOMIC DNA]</scope>
    <source>
        <strain evidence="1 2">Verdun HP</strain>
    </source>
</reference>
<gene>
    <name evidence="1" type="ORF">LEP1GSC116_1837</name>
</gene>
<organism evidence="1 2">
    <name type="scientific">Leptospira interrogans serovar Icterohaemorrhagiae str. Verdun HP</name>
    <dbReference type="NCBI Taxonomy" id="1049910"/>
    <lineage>
        <taxon>Bacteria</taxon>
        <taxon>Pseudomonadati</taxon>
        <taxon>Spirochaetota</taxon>
        <taxon>Spirochaetia</taxon>
        <taxon>Leptospirales</taxon>
        <taxon>Leptospiraceae</taxon>
        <taxon>Leptospira</taxon>
    </lineage>
</organism>
<accession>M6RNA2</accession>
<dbReference type="EMBL" id="AHNZ02000337">
    <property type="protein sequence ID" value="EMO06029.1"/>
    <property type="molecule type" value="Genomic_DNA"/>
</dbReference>